<evidence type="ECO:0008006" key="4">
    <source>
        <dbReference type="Google" id="ProtNLM"/>
    </source>
</evidence>
<evidence type="ECO:0000313" key="3">
    <source>
        <dbReference type="Proteomes" id="UP000198736"/>
    </source>
</evidence>
<name>A0A0S4LDH6_9BACT</name>
<dbReference type="Gene3D" id="3.30.1390.10">
    <property type="match status" value="1"/>
</dbReference>
<evidence type="ECO:0000313" key="2">
    <source>
        <dbReference type="EMBL" id="CUS34685.1"/>
    </source>
</evidence>
<keyword evidence="1" id="KW-1133">Transmembrane helix</keyword>
<keyword evidence="1" id="KW-0472">Membrane</keyword>
<keyword evidence="1" id="KW-0812">Transmembrane</keyword>
<feature type="transmembrane region" description="Helical" evidence="1">
    <location>
        <begin position="83"/>
        <end position="101"/>
    </location>
</feature>
<protein>
    <recommendedName>
        <fullName evidence="4">Ribosomal protein L7/L12 C-terminal domain-containing protein</fullName>
    </recommendedName>
</protein>
<dbReference type="InterPro" id="IPR014719">
    <property type="entry name" value="Ribosomal_bL12_C/ClpS-like"/>
</dbReference>
<proteinExistence type="predicted"/>
<evidence type="ECO:0000256" key="1">
    <source>
        <dbReference type="SAM" id="Phobius"/>
    </source>
</evidence>
<dbReference type="AlphaFoldDB" id="A0A0S4LDH6"/>
<dbReference type="Proteomes" id="UP000198736">
    <property type="component" value="Unassembled WGS sequence"/>
</dbReference>
<organism evidence="2 3">
    <name type="scientific">Candidatus Nitrospira nitrificans</name>
    <dbReference type="NCBI Taxonomy" id="1742973"/>
    <lineage>
        <taxon>Bacteria</taxon>
        <taxon>Pseudomonadati</taxon>
        <taxon>Nitrospirota</taxon>
        <taxon>Nitrospiria</taxon>
        <taxon>Nitrospirales</taxon>
        <taxon>Nitrospiraceae</taxon>
        <taxon>Nitrospira</taxon>
    </lineage>
</organism>
<dbReference type="EMBL" id="CZPZ01000010">
    <property type="protein sequence ID" value="CUS34685.1"/>
    <property type="molecule type" value="Genomic_DNA"/>
</dbReference>
<accession>A0A0S4LDH6</accession>
<reference evidence="3" key="1">
    <citation type="submission" date="2015-10" db="EMBL/GenBank/DDBJ databases">
        <authorList>
            <person name="Luecker S."/>
            <person name="Luecker S."/>
        </authorList>
    </citation>
    <scope>NUCLEOTIDE SEQUENCE [LARGE SCALE GENOMIC DNA]</scope>
</reference>
<keyword evidence="3" id="KW-1185">Reference proteome</keyword>
<gene>
    <name evidence="2" type="ORF">COMA2_180035</name>
</gene>
<sequence length="102" mass="11280">MSLSSLQPSISEVQTALPRDLTLPPTATAALWQGHRMEAIKLVRLERKMGLHEATDVIDTYLQSQPALKNRIDVAQADAREGLLRWLLFLLIGGAGLAYLLM</sequence>